<feature type="transmembrane region" description="Helical" evidence="1">
    <location>
        <begin position="135"/>
        <end position="154"/>
    </location>
</feature>
<dbReference type="Pfam" id="PF09578">
    <property type="entry name" value="Spore_YabQ"/>
    <property type="match status" value="1"/>
</dbReference>
<feature type="transmembrane region" description="Helical" evidence="1">
    <location>
        <begin position="68"/>
        <end position="87"/>
    </location>
</feature>
<comment type="caution">
    <text evidence="2">The sequence shown here is derived from an EMBL/GenBank/DDBJ whole genome shotgun (WGS) entry which is preliminary data.</text>
</comment>
<reference evidence="2 3" key="1">
    <citation type="submission" date="2018-06" db="EMBL/GenBank/DDBJ databases">
        <title>Thermoflavimicrobium daqus sp. nov., a thermophilic microbe isolated from Moutai-flavour Daqu.</title>
        <authorList>
            <person name="Wang X."/>
            <person name="Zhou H."/>
        </authorList>
    </citation>
    <scope>NUCLEOTIDE SEQUENCE [LARGE SCALE GENOMIC DNA]</scope>
    <source>
        <strain evidence="2 3">FBKL4.011</strain>
    </source>
</reference>
<keyword evidence="1" id="KW-0812">Transmembrane</keyword>
<keyword evidence="1" id="KW-1133">Transmembrane helix</keyword>
<feature type="transmembrane region" description="Helical" evidence="1">
    <location>
        <begin position="6"/>
        <end position="27"/>
    </location>
</feature>
<organism evidence="2 3">
    <name type="scientific">Thermoflavimicrobium daqui</name>
    <dbReference type="NCBI Taxonomy" id="2137476"/>
    <lineage>
        <taxon>Bacteria</taxon>
        <taxon>Bacillati</taxon>
        <taxon>Bacillota</taxon>
        <taxon>Bacilli</taxon>
        <taxon>Bacillales</taxon>
        <taxon>Thermoactinomycetaceae</taxon>
        <taxon>Thermoflavimicrobium</taxon>
    </lineage>
</organism>
<protein>
    <submittedName>
        <fullName evidence="2">Spore cortex biosynthesis protein YabQ</fullName>
    </submittedName>
</protein>
<feature type="transmembrane region" description="Helical" evidence="1">
    <location>
        <begin position="108"/>
        <end position="129"/>
    </location>
</feature>
<accession>A0A364K2Z1</accession>
<feature type="transmembrane region" description="Helical" evidence="1">
    <location>
        <begin position="39"/>
        <end position="62"/>
    </location>
</feature>
<dbReference type="Proteomes" id="UP000251213">
    <property type="component" value="Unassembled WGS sequence"/>
</dbReference>
<evidence type="ECO:0000313" key="3">
    <source>
        <dbReference type="Proteomes" id="UP000251213"/>
    </source>
</evidence>
<reference evidence="2 3" key="2">
    <citation type="submission" date="2018-06" db="EMBL/GenBank/DDBJ databases">
        <authorList>
            <person name="Zhirakovskaya E."/>
        </authorList>
    </citation>
    <scope>NUCLEOTIDE SEQUENCE [LARGE SCALE GENOMIC DNA]</scope>
    <source>
        <strain evidence="2 3">FBKL4.011</strain>
    </source>
</reference>
<dbReference type="OrthoDB" id="1653819at2"/>
<proteinExistence type="predicted"/>
<keyword evidence="3" id="KW-1185">Reference proteome</keyword>
<name>A0A364K2Z1_9BACL</name>
<keyword evidence="1" id="KW-0472">Membrane</keyword>
<dbReference type="EMBL" id="QJKK01000007">
    <property type="protein sequence ID" value="RAL23183.1"/>
    <property type="molecule type" value="Genomic_DNA"/>
</dbReference>
<dbReference type="InterPro" id="IPR019074">
    <property type="entry name" value="YabQ"/>
</dbReference>
<evidence type="ECO:0000313" key="2">
    <source>
        <dbReference type="EMBL" id="RAL23183.1"/>
    </source>
</evidence>
<dbReference type="NCBIfam" id="TIGR02893">
    <property type="entry name" value="spore_yabQ"/>
    <property type="match status" value="1"/>
</dbReference>
<dbReference type="RefSeq" id="WP_113659490.1">
    <property type="nucleotide sequence ID" value="NZ_KZ845669.1"/>
</dbReference>
<dbReference type="AlphaFoldDB" id="A0A364K2Z1"/>
<gene>
    <name evidence="2" type="primary">yabQ</name>
    <name evidence="2" type="ORF">DL897_12510</name>
</gene>
<sequence length="179" mass="21921">MTLQTQVLTMMTMFGSGFLLGAILDTYQALKDRFRLKGWTVSLIDLLYWFVATWLVFSLLLWSNWGQLRFYIFIAVLLGLFVYYQWLSRWVVYLIELTIYLMELLFRWIFHLLRLLIWLPVITLCGWLNRLLQLIWRLFTLPIIWLLKPLNYLISPVIKRAFHLYSRWKKWWLDFKKKG</sequence>
<evidence type="ECO:0000256" key="1">
    <source>
        <dbReference type="SAM" id="Phobius"/>
    </source>
</evidence>